<dbReference type="SMART" id="SM00530">
    <property type="entry name" value="HTH_XRE"/>
    <property type="match status" value="1"/>
</dbReference>
<dbReference type="InterPro" id="IPR010982">
    <property type="entry name" value="Lambda_DNA-bd_dom_sf"/>
</dbReference>
<organism evidence="2 3">
    <name type="scientific">Listeria floridensis FSL S10-1187</name>
    <dbReference type="NCBI Taxonomy" id="1265817"/>
    <lineage>
        <taxon>Bacteria</taxon>
        <taxon>Bacillati</taxon>
        <taxon>Bacillota</taxon>
        <taxon>Bacilli</taxon>
        <taxon>Bacillales</taxon>
        <taxon>Listeriaceae</taxon>
        <taxon>Listeria</taxon>
    </lineage>
</organism>
<keyword evidence="3" id="KW-1185">Reference proteome</keyword>
<dbReference type="InterPro" id="IPR053163">
    <property type="entry name" value="HTH-type_regulator_Rgg"/>
</dbReference>
<feature type="domain" description="HTH cro/C1-type" evidence="1">
    <location>
        <begin position="8"/>
        <end position="61"/>
    </location>
</feature>
<sequence length="289" mass="34013">MKTIGETIKEIRIGKNLTREDLASDTVSLSTIKRIENDAINTSFINLQSILHTLNIDFEEFNFIRNNYNLMDNEQLTYDFRKLTSVSVDSKEIEKLVPRYERYLENHDDLEIANRLAFLKALIVLNQTNDLEKAASYVSHIWDNLEQLDNWYWADIQILSNIFFTFPIDTAQFIVELLLDKLDNYKTFKNADRLYIALRINYLQVLMLNHQFEKAYASIDATIELAKEKKFFLQWANAIGKKGILLHRLEMPGGEEYIAKAKRIWETLDEPKYIEDLDHDIELFLSKSQ</sequence>
<dbReference type="InterPro" id="IPR001387">
    <property type="entry name" value="Cro/C1-type_HTH"/>
</dbReference>
<proteinExistence type="predicted"/>
<dbReference type="NCBIfam" id="TIGR01716">
    <property type="entry name" value="RGG_Cterm"/>
    <property type="match status" value="1"/>
</dbReference>
<dbReference type="PROSITE" id="PS50943">
    <property type="entry name" value="HTH_CROC1"/>
    <property type="match status" value="1"/>
</dbReference>
<dbReference type="EMBL" id="AODF01000024">
    <property type="protein sequence ID" value="EUJ30321.1"/>
    <property type="molecule type" value="Genomic_DNA"/>
</dbReference>
<dbReference type="Gene3D" id="1.25.40.10">
    <property type="entry name" value="Tetratricopeptide repeat domain"/>
    <property type="match status" value="1"/>
</dbReference>
<dbReference type="SUPFAM" id="SSF47413">
    <property type="entry name" value="lambda repressor-like DNA-binding domains"/>
    <property type="match status" value="1"/>
</dbReference>
<evidence type="ECO:0000259" key="1">
    <source>
        <dbReference type="PROSITE" id="PS50943"/>
    </source>
</evidence>
<protein>
    <submittedName>
        <fullName evidence="2">Transcriptional activator</fullName>
    </submittedName>
</protein>
<comment type="caution">
    <text evidence="2">The sequence shown here is derived from an EMBL/GenBank/DDBJ whole genome shotgun (WGS) entry which is preliminary data.</text>
</comment>
<dbReference type="Proteomes" id="UP000019249">
    <property type="component" value="Unassembled WGS sequence"/>
</dbReference>
<dbReference type="InterPro" id="IPR010057">
    <property type="entry name" value="Transcription_activator_Rgg_C"/>
</dbReference>
<name>A0ABP3AWR1_9LIST</name>
<accession>A0ABP3AWR1</accession>
<evidence type="ECO:0000313" key="2">
    <source>
        <dbReference type="EMBL" id="EUJ30321.1"/>
    </source>
</evidence>
<evidence type="ECO:0000313" key="3">
    <source>
        <dbReference type="Proteomes" id="UP000019249"/>
    </source>
</evidence>
<dbReference type="Pfam" id="PF21259">
    <property type="entry name" value="Rgg_C"/>
    <property type="match status" value="1"/>
</dbReference>
<dbReference type="CDD" id="cd00093">
    <property type="entry name" value="HTH_XRE"/>
    <property type="match status" value="1"/>
</dbReference>
<dbReference type="PANTHER" id="PTHR37038">
    <property type="entry name" value="TRANSCRIPTIONAL REGULATOR-RELATED"/>
    <property type="match status" value="1"/>
</dbReference>
<dbReference type="RefSeq" id="WP_036097735.1">
    <property type="nucleotide sequence ID" value="NZ_AODF01000024.1"/>
</dbReference>
<gene>
    <name evidence="2" type="ORF">MFLO_10888</name>
</gene>
<dbReference type="InterPro" id="IPR011990">
    <property type="entry name" value="TPR-like_helical_dom_sf"/>
</dbReference>
<dbReference type="Pfam" id="PF01381">
    <property type="entry name" value="HTH_3"/>
    <property type="match status" value="1"/>
</dbReference>
<dbReference type="PANTHER" id="PTHR37038:SF13">
    <property type="entry name" value="HTH CRO_C1-TYPE DOMAIN-CONTAINING PROTEIN"/>
    <property type="match status" value="1"/>
</dbReference>
<reference evidence="2 3" key="1">
    <citation type="journal article" date="2014" name="Int. J. Syst. Evol. Microbiol.">
        <title>Listeria floridensis sp. nov., Listeria aquatica sp. nov., Listeria cornellensis sp. nov., Listeria riparia sp. nov. and Listeria grandensis sp. nov., from agricultural and natural environments.</title>
        <authorList>
            <person name="den Bakker H.C."/>
            <person name="Warchocki S."/>
            <person name="Wright E.M."/>
            <person name="Allred A.F."/>
            <person name="Ahlstrom C."/>
            <person name="Manuel C.S."/>
            <person name="Stasiewicz M.J."/>
            <person name="Burrell A."/>
            <person name="Roof S."/>
            <person name="Strawn L."/>
            <person name="Fortes E.D."/>
            <person name="Nightingale K.K."/>
            <person name="Kephart D."/>
            <person name="Wiedmann M."/>
        </authorList>
    </citation>
    <scope>NUCLEOTIDE SEQUENCE [LARGE SCALE GENOMIC DNA]</scope>
    <source>
        <strain evidence="2 3">FSL S10-1187</strain>
    </source>
</reference>